<feature type="compositionally biased region" description="Acidic residues" evidence="1">
    <location>
        <begin position="165"/>
        <end position="179"/>
    </location>
</feature>
<dbReference type="PANTHER" id="PTHR37201">
    <property type="entry name" value="WD REPEAT PROTEIN"/>
    <property type="match status" value="1"/>
</dbReference>
<dbReference type="PANTHER" id="PTHR37201:SF1">
    <property type="entry name" value="WD REPEAT PROTEIN"/>
    <property type="match status" value="1"/>
</dbReference>
<feature type="non-terminal residue" evidence="2">
    <location>
        <position position="191"/>
    </location>
</feature>
<dbReference type="AlphaFoldDB" id="A0AAD3DNS7"/>
<accession>A0AAD3DNS7</accession>
<reference evidence="2 3" key="1">
    <citation type="journal article" date="2021" name="Sci. Rep.">
        <title>Genome sequencing of the multicellular alga Astrephomene provides insights into convergent evolution of germ-soma differentiation.</title>
        <authorList>
            <person name="Yamashita S."/>
            <person name="Yamamoto K."/>
            <person name="Matsuzaki R."/>
            <person name="Suzuki S."/>
            <person name="Yamaguchi H."/>
            <person name="Hirooka S."/>
            <person name="Minakuchi Y."/>
            <person name="Miyagishima S."/>
            <person name="Kawachi M."/>
            <person name="Toyoda A."/>
            <person name="Nozaki H."/>
        </authorList>
    </citation>
    <scope>NUCLEOTIDE SEQUENCE [LARGE SCALE GENOMIC DNA]</scope>
    <source>
        <strain evidence="2 3">NIES-4017</strain>
    </source>
</reference>
<evidence type="ECO:0000313" key="2">
    <source>
        <dbReference type="EMBL" id="GFR43216.1"/>
    </source>
</evidence>
<comment type="caution">
    <text evidence="2">The sequence shown here is derived from an EMBL/GenBank/DDBJ whole genome shotgun (WGS) entry which is preliminary data.</text>
</comment>
<proteinExistence type="predicted"/>
<dbReference type="Proteomes" id="UP001054857">
    <property type="component" value="Unassembled WGS sequence"/>
</dbReference>
<evidence type="ECO:0000256" key="1">
    <source>
        <dbReference type="SAM" id="MobiDB-lite"/>
    </source>
</evidence>
<evidence type="ECO:0000313" key="3">
    <source>
        <dbReference type="Proteomes" id="UP001054857"/>
    </source>
</evidence>
<name>A0AAD3DNS7_9CHLO</name>
<gene>
    <name evidence="2" type="ORF">Agub_g4259</name>
</gene>
<keyword evidence="3" id="KW-1185">Reference proteome</keyword>
<organism evidence="2 3">
    <name type="scientific">Astrephomene gubernaculifera</name>
    <dbReference type="NCBI Taxonomy" id="47775"/>
    <lineage>
        <taxon>Eukaryota</taxon>
        <taxon>Viridiplantae</taxon>
        <taxon>Chlorophyta</taxon>
        <taxon>core chlorophytes</taxon>
        <taxon>Chlorophyceae</taxon>
        <taxon>CS clade</taxon>
        <taxon>Chlamydomonadales</taxon>
        <taxon>Astrephomenaceae</taxon>
        <taxon>Astrephomene</taxon>
    </lineage>
</organism>
<sequence length="191" mass="21234">MLPLSSTCRLHPNRPTATSVFFAPKRSIGQRHDASIIAHARANWASCDSRVQRVVPSRQPLTCSAASKDGADTEEDVQYLSDDEVDELISDAAGFICVLDELRPLDSAAYNPFWEVWTRIARIPPEERPRLLEELEPGCLRSLWKASVGRYVLDEGRSRELFGGGEEEEEEEEEGEEGEGGGGASIWDDFP</sequence>
<dbReference type="EMBL" id="BMAR01000005">
    <property type="protein sequence ID" value="GFR43216.1"/>
    <property type="molecule type" value="Genomic_DNA"/>
</dbReference>
<feature type="region of interest" description="Disordered" evidence="1">
    <location>
        <begin position="159"/>
        <end position="191"/>
    </location>
</feature>
<protein>
    <submittedName>
        <fullName evidence="2">Uncharacterized protein</fullName>
    </submittedName>
</protein>